<evidence type="ECO:0000313" key="1">
    <source>
        <dbReference type="EMBL" id="DAE10200.1"/>
    </source>
</evidence>
<dbReference type="EMBL" id="BK015505">
    <property type="protein sequence ID" value="DAE10200.1"/>
    <property type="molecule type" value="Genomic_DNA"/>
</dbReference>
<reference evidence="1" key="1">
    <citation type="journal article" date="2021" name="Proc. Natl. Acad. Sci. U.S.A.">
        <title>A Catalog of Tens of Thousands of Viruses from Human Metagenomes Reveals Hidden Associations with Chronic Diseases.</title>
        <authorList>
            <person name="Tisza M.J."/>
            <person name="Buck C.B."/>
        </authorList>
    </citation>
    <scope>NUCLEOTIDE SEQUENCE</scope>
    <source>
        <strain evidence="1">CtzS633</strain>
    </source>
</reference>
<organism evidence="1">
    <name type="scientific">Myoviridae sp. ctzS633</name>
    <dbReference type="NCBI Taxonomy" id="2825212"/>
    <lineage>
        <taxon>Viruses</taxon>
        <taxon>Duplodnaviria</taxon>
        <taxon>Heunggongvirae</taxon>
        <taxon>Uroviricota</taxon>
        <taxon>Caudoviricetes</taxon>
    </lineage>
</organism>
<accession>A0A8S5PTY6</accession>
<protein>
    <submittedName>
        <fullName evidence="1">Uncharacterized protein</fullName>
    </submittedName>
</protein>
<sequence>MVSVFSDISKIVILFNCGVDSAELHECLCSICNKQLTGCAPGLLPGRGVVVGAWVMIRHCGSTPSPTRKNGGGLAGEV</sequence>
<proteinExistence type="predicted"/>
<name>A0A8S5PTY6_9CAUD</name>